<keyword evidence="1" id="KW-0472">Membrane</keyword>
<feature type="transmembrane region" description="Helical" evidence="1">
    <location>
        <begin position="6"/>
        <end position="24"/>
    </location>
</feature>
<keyword evidence="1" id="KW-1133">Transmembrane helix</keyword>
<protein>
    <submittedName>
        <fullName evidence="2">Uncharacterized protein</fullName>
    </submittedName>
</protein>
<gene>
    <name evidence="2" type="ORF">Homavirus2_18</name>
</gene>
<feature type="transmembrane region" description="Helical" evidence="1">
    <location>
        <begin position="45"/>
        <end position="63"/>
    </location>
</feature>
<evidence type="ECO:0000256" key="1">
    <source>
        <dbReference type="SAM" id="Phobius"/>
    </source>
</evidence>
<evidence type="ECO:0000313" key="2">
    <source>
        <dbReference type="EMBL" id="AYV82014.1"/>
    </source>
</evidence>
<dbReference type="EMBL" id="MK072333">
    <property type="protein sequence ID" value="AYV82014.1"/>
    <property type="molecule type" value="Genomic_DNA"/>
</dbReference>
<proteinExistence type="predicted"/>
<reference evidence="2" key="1">
    <citation type="submission" date="2018-10" db="EMBL/GenBank/DDBJ databases">
        <title>Hidden diversity of soil giant viruses.</title>
        <authorList>
            <person name="Schulz F."/>
            <person name="Alteio L."/>
            <person name="Goudeau D."/>
            <person name="Ryan E.M."/>
            <person name="Malmstrom R.R."/>
            <person name="Blanchard J."/>
            <person name="Woyke T."/>
        </authorList>
    </citation>
    <scope>NUCLEOTIDE SEQUENCE</scope>
    <source>
        <strain evidence="2">HOV1</strain>
    </source>
</reference>
<accession>A0A3G5A697</accession>
<name>A0A3G5A697_9VIRU</name>
<keyword evidence="1" id="KW-0812">Transmembrane</keyword>
<organism evidence="2">
    <name type="scientific">Homavirus sp</name>
    <dbReference type="NCBI Taxonomy" id="2487769"/>
    <lineage>
        <taxon>Viruses</taxon>
        <taxon>Varidnaviria</taxon>
        <taxon>Bamfordvirae</taxon>
        <taxon>Nucleocytoviricota</taxon>
        <taxon>Megaviricetes</taxon>
        <taxon>Imitervirales</taxon>
        <taxon>Mimiviridae</taxon>
        <taxon>Klosneuvirinae</taxon>
    </lineage>
</organism>
<sequence>MVFTYLKNPVVLGILSATFIYLYMYWDAERKYKEDKSIKRKQVNILIPAAIGVIIWFLASTYFDKEHNNTDSMIINLSSDKNPIELSDTHHKYKLVESNKDSSLCNRDEFCNKSYHIIGKNKVRLPPTDVFIDVAKF</sequence>